<dbReference type="AlphaFoldDB" id="A0A382N348"/>
<gene>
    <name evidence="1" type="ORF">METZ01_LOCUS307609</name>
</gene>
<accession>A0A382N348</accession>
<sequence length="35" mass="3836">VHQSAEVIAVEDAITAELLAVFSSSQRRFPSGYRT</sequence>
<dbReference type="EMBL" id="UINC01097223">
    <property type="protein sequence ID" value="SVC54755.1"/>
    <property type="molecule type" value="Genomic_DNA"/>
</dbReference>
<reference evidence="1" key="1">
    <citation type="submission" date="2018-05" db="EMBL/GenBank/DDBJ databases">
        <authorList>
            <person name="Lanie J.A."/>
            <person name="Ng W.-L."/>
            <person name="Kazmierczak K.M."/>
            <person name="Andrzejewski T.M."/>
            <person name="Davidsen T.M."/>
            <person name="Wayne K.J."/>
            <person name="Tettelin H."/>
            <person name="Glass J.I."/>
            <person name="Rusch D."/>
            <person name="Podicherti R."/>
            <person name="Tsui H.-C.T."/>
            <person name="Winkler M.E."/>
        </authorList>
    </citation>
    <scope>NUCLEOTIDE SEQUENCE</scope>
</reference>
<evidence type="ECO:0000313" key="1">
    <source>
        <dbReference type="EMBL" id="SVC54755.1"/>
    </source>
</evidence>
<feature type="non-terminal residue" evidence="1">
    <location>
        <position position="1"/>
    </location>
</feature>
<name>A0A382N348_9ZZZZ</name>
<protein>
    <submittedName>
        <fullName evidence="1">Uncharacterized protein</fullName>
    </submittedName>
</protein>
<proteinExistence type="predicted"/>
<organism evidence="1">
    <name type="scientific">marine metagenome</name>
    <dbReference type="NCBI Taxonomy" id="408172"/>
    <lineage>
        <taxon>unclassified sequences</taxon>
        <taxon>metagenomes</taxon>
        <taxon>ecological metagenomes</taxon>
    </lineage>
</organism>